<comment type="caution">
    <text evidence="2">The sequence shown here is derived from an EMBL/GenBank/DDBJ whole genome shotgun (WGS) entry which is preliminary data.</text>
</comment>
<sequence>MKVLPVALIPIIIELIRGQQLNYILLLVALIVILGLFTILFYTGFYDKLKHKLLTNLNHD</sequence>
<keyword evidence="1" id="KW-0472">Membrane</keyword>
<keyword evidence="3" id="KW-1185">Reference proteome</keyword>
<feature type="transmembrane region" description="Helical" evidence="1">
    <location>
        <begin position="21"/>
        <end position="45"/>
    </location>
</feature>
<dbReference type="EMBL" id="AZGA01000057">
    <property type="protein sequence ID" value="KRM33259.1"/>
    <property type="molecule type" value="Genomic_DNA"/>
</dbReference>
<gene>
    <name evidence="2" type="ORF">FC83_GL003344</name>
</gene>
<evidence type="ECO:0000256" key="1">
    <source>
        <dbReference type="SAM" id="Phobius"/>
    </source>
</evidence>
<keyword evidence="1" id="KW-0812">Transmembrane</keyword>
<dbReference type="PATRIC" id="fig|1423734.3.peg.3396"/>
<evidence type="ECO:0000313" key="3">
    <source>
        <dbReference type="Proteomes" id="UP000051236"/>
    </source>
</evidence>
<protein>
    <submittedName>
        <fullName evidence="2">Uncharacterized protein</fullName>
    </submittedName>
</protein>
<organism evidence="2 3">
    <name type="scientific">Agrilactobacillus composti DSM 18527 = JCM 14202</name>
    <dbReference type="NCBI Taxonomy" id="1423734"/>
    <lineage>
        <taxon>Bacteria</taxon>
        <taxon>Bacillati</taxon>
        <taxon>Bacillota</taxon>
        <taxon>Bacilli</taxon>
        <taxon>Lactobacillales</taxon>
        <taxon>Lactobacillaceae</taxon>
        <taxon>Agrilactobacillus</taxon>
    </lineage>
</organism>
<dbReference type="Proteomes" id="UP000051236">
    <property type="component" value="Unassembled WGS sequence"/>
</dbReference>
<dbReference type="AlphaFoldDB" id="A0A0R1XZ45"/>
<keyword evidence="1" id="KW-1133">Transmembrane helix</keyword>
<reference evidence="2 3" key="1">
    <citation type="journal article" date="2015" name="Genome Announc.">
        <title>Expanding the biotechnology potential of lactobacilli through comparative genomics of 213 strains and associated genera.</title>
        <authorList>
            <person name="Sun Z."/>
            <person name="Harris H.M."/>
            <person name="McCann A."/>
            <person name="Guo C."/>
            <person name="Argimon S."/>
            <person name="Zhang W."/>
            <person name="Yang X."/>
            <person name="Jeffery I.B."/>
            <person name="Cooney J.C."/>
            <person name="Kagawa T.F."/>
            <person name="Liu W."/>
            <person name="Song Y."/>
            <person name="Salvetti E."/>
            <person name="Wrobel A."/>
            <person name="Rasinkangas P."/>
            <person name="Parkhill J."/>
            <person name="Rea M.C."/>
            <person name="O'Sullivan O."/>
            <person name="Ritari J."/>
            <person name="Douillard F.P."/>
            <person name="Paul Ross R."/>
            <person name="Yang R."/>
            <person name="Briner A.E."/>
            <person name="Felis G.E."/>
            <person name="de Vos W.M."/>
            <person name="Barrangou R."/>
            <person name="Klaenhammer T.R."/>
            <person name="Caufield P.W."/>
            <person name="Cui Y."/>
            <person name="Zhang H."/>
            <person name="O'Toole P.W."/>
        </authorList>
    </citation>
    <scope>NUCLEOTIDE SEQUENCE [LARGE SCALE GENOMIC DNA]</scope>
    <source>
        <strain evidence="2 3">DSM 18527</strain>
    </source>
</reference>
<proteinExistence type="predicted"/>
<evidence type="ECO:0000313" key="2">
    <source>
        <dbReference type="EMBL" id="KRM33259.1"/>
    </source>
</evidence>
<accession>A0A0R1XZ45</accession>
<name>A0A0R1XZ45_9LACO</name>